<proteinExistence type="predicted"/>
<dbReference type="PANTHER" id="PTHR42680:SF3">
    <property type="entry name" value="DCTP DEAMINASE"/>
    <property type="match status" value="1"/>
</dbReference>
<name>Q8VVN3_VIBCL</name>
<reference evidence="3" key="1">
    <citation type="journal article" date="2001" name="Antimicrob. Agents Chemother.">
        <title>Molecular analysis of antibiotic resistance gene clusters in vibrio cholerae O139 and O1 SXT constins.</title>
        <authorList>
            <person name="Hochhut B."/>
            <person name="Lotfi Y."/>
            <person name="Mazel D."/>
            <person name="Faruque S.M."/>
            <person name="Woodgate R."/>
            <person name="Waldor M.K."/>
        </authorList>
    </citation>
    <scope>NUCLEOTIDE SEQUENCE</scope>
    <source>
        <strain evidence="3">MO10</strain>
    </source>
</reference>
<dbReference type="InterPro" id="IPR036157">
    <property type="entry name" value="dUTPase-like_sf"/>
</dbReference>
<dbReference type="AlphaFoldDB" id="Q8VVN3"/>
<accession>Q8VVN3</accession>
<dbReference type="GO" id="GO:0008829">
    <property type="term" value="F:dCTP deaminase activity"/>
    <property type="evidence" value="ECO:0007669"/>
    <property type="project" value="InterPro"/>
</dbReference>
<dbReference type="EMBL" id="AY034138">
    <property type="protein sequence ID" value="AAK64584.1"/>
    <property type="molecule type" value="Genomic_DNA"/>
</dbReference>
<dbReference type="CDD" id="cd07557">
    <property type="entry name" value="trimeric_dUTPase"/>
    <property type="match status" value="1"/>
</dbReference>
<keyword evidence="1" id="KW-0378">Hydrolase</keyword>
<keyword evidence="2" id="KW-0546">Nucleotide metabolism</keyword>
<sequence>MARRLCAWRISCTGSWVKPEGGGETSWYKMENLNVSILNDLEIRDLAVNEGLISPFMPRLVREAKSSTAWDDGTQIHRDRHKIISYGQSSFGYDAQLAEDVELLTNVHGGVIDPMKPNALHYTKAIIHEKNDGSRYFILPPNGYALGHTVEYFKLPRNITAITIGKSTYARSGILINTTPAEAGWEGQLVVEIANLTPLPAMVYINQGITQFLFFRGEQCETSYGDRGGKYQGQTGVTKSKV</sequence>
<protein>
    <submittedName>
        <fullName evidence="4">Deoxycytidine triphosphate deaminase</fullName>
    </submittedName>
</protein>
<evidence type="ECO:0000313" key="4">
    <source>
        <dbReference type="EMBL" id="AAL59750.1"/>
    </source>
</evidence>
<dbReference type="EMBL" id="AY055428">
    <property type="protein sequence ID" value="AAL59750.1"/>
    <property type="molecule type" value="Genomic_DNA"/>
</dbReference>
<dbReference type="SUPFAM" id="SSF51283">
    <property type="entry name" value="dUTPase-like"/>
    <property type="match status" value="1"/>
</dbReference>
<gene>
    <name evidence="4" type="primary">dcd</name>
</gene>
<dbReference type="PANTHER" id="PTHR42680">
    <property type="entry name" value="DCTP DEAMINASE"/>
    <property type="match status" value="1"/>
</dbReference>
<dbReference type="GO" id="GO:0015949">
    <property type="term" value="P:nucleobase-containing small molecule interconversion"/>
    <property type="evidence" value="ECO:0007669"/>
    <property type="project" value="TreeGrafter"/>
</dbReference>
<evidence type="ECO:0000256" key="1">
    <source>
        <dbReference type="ARBA" id="ARBA00022801"/>
    </source>
</evidence>
<dbReference type="InterPro" id="IPR033704">
    <property type="entry name" value="dUTPase_trimeric"/>
</dbReference>
<evidence type="ECO:0000256" key="2">
    <source>
        <dbReference type="ARBA" id="ARBA00023080"/>
    </source>
</evidence>
<dbReference type="NCBIfam" id="TIGR02274">
    <property type="entry name" value="dCTP_deam"/>
    <property type="match status" value="1"/>
</dbReference>
<dbReference type="InterPro" id="IPR011962">
    <property type="entry name" value="dCTP_deaminase"/>
</dbReference>
<dbReference type="Pfam" id="PF22769">
    <property type="entry name" value="DCD"/>
    <property type="match status" value="1"/>
</dbReference>
<dbReference type="PATRIC" id="fig|666.1993.peg.2526"/>
<reference evidence="4" key="2">
    <citation type="journal article" date="2002" name="J. Bacteriol.">
        <title>Genomic and functional analyses of SXT, an integrating antibiotic resistance gene transfer element derived from Vibrio cholerae.</title>
        <authorList>
            <person name="Beaber J.W."/>
            <person name="Hochhut B."/>
            <person name="Waldor M.K."/>
        </authorList>
    </citation>
    <scope>NUCLEOTIDE SEQUENCE</scope>
</reference>
<dbReference type="GO" id="GO:0006229">
    <property type="term" value="P:dUTP biosynthetic process"/>
    <property type="evidence" value="ECO:0007669"/>
    <property type="project" value="InterPro"/>
</dbReference>
<dbReference type="Gene3D" id="2.70.40.10">
    <property type="match status" value="1"/>
</dbReference>
<evidence type="ECO:0000313" key="3">
    <source>
        <dbReference type="EMBL" id="AAK64584.1"/>
    </source>
</evidence>
<organism evidence="3">
    <name type="scientific">Vibrio cholerae</name>
    <dbReference type="NCBI Taxonomy" id="666"/>
    <lineage>
        <taxon>Bacteria</taxon>
        <taxon>Pseudomonadati</taxon>
        <taxon>Pseudomonadota</taxon>
        <taxon>Gammaproteobacteria</taxon>
        <taxon>Vibrionales</taxon>
        <taxon>Vibrionaceae</taxon>
        <taxon>Vibrio</taxon>
    </lineage>
</organism>